<evidence type="ECO:0008006" key="2">
    <source>
        <dbReference type="Google" id="ProtNLM"/>
    </source>
</evidence>
<reference evidence="1" key="1">
    <citation type="journal article" date="2015" name="Nature">
        <title>Complex archaea that bridge the gap between prokaryotes and eukaryotes.</title>
        <authorList>
            <person name="Spang A."/>
            <person name="Saw J.H."/>
            <person name="Jorgensen S.L."/>
            <person name="Zaremba-Niedzwiedzka K."/>
            <person name="Martijn J."/>
            <person name="Lind A.E."/>
            <person name="van Eijk R."/>
            <person name="Schleper C."/>
            <person name="Guy L."/>
            <person name="Ettema T.J."/>
        </authorList>
    </citation>
    <scope>NUCLEOTIDE SEQUENCE</scope>
</reference>
<name>A0A0F9S9H4_9ZZZZ</name>
<accession>A0A0F9S9H4</accession>
<protein>
    <recommendedName>
        <fullName evidence="2">Arc-like DNA binding domain-containing protein</fullName>
    </recommendedName>
</protein>
<organism evidence="1">
    <name type="scientific">marine sediment metagenome</name>
    <dbReference type="NCBI Taxonomy" id="412755"/>
    <lineage>
        <taxon>unclassified sequences</taxon>
        <taxon>metagenomes</taxon>
        <taxon>ecological metagenomes</taxon>
    </lineage>
</organism>
<dbReference type="AlphaFoldDB" id="A0A0F9S9H4"/>
<gene>
    <name evidence="1" type="ORF">LCGC14_0801590</name>
</gene>
<evidence type="ECO:0000313" key="1">
    <source>
        <dbReference type="EMBL" id="KKN33666.1"/>
    </source>
</evidence>
<sequence length="60" mass="7099">MSEKKSIHLTPENHEFVRKLAYNKHTTIQNEANIIIARKRILYNNQMEEKNNGKNGFKSK</sequence>
<proteinExistence type="predicted"/>
<dbReference type="EMBL" id="LAZR01002161">
    <property type="protein sequence ID" value="KKN33666.1"/>
    <property type="molecule type" value="Genomic_DNA"/>
</dbReference>
<comment type="caution">
    <text evidence="1">The sequence shown here is derived from an EMBL/GenBank/DDBJ whole genome shotgun (WGS) entry which is preliminary data.</text>
</comment>